<dbReference type="PANTHER" id="PTHR33295">
    <property type="entry name" value="ATPASE"/>
    <property type="match status" value="1"/>
</dbReference>
<name>A0AA37V4S2_9BACT</name>
<evidence type="ECO:0000313" key="3">
    <source>
        <dbReference type="EMBL" id="GLC28302.1"/>
    </source>
</evidence>
<organism evidence="3 4">
    <name type="scientific">Roseisolibacter agri</name>
    <dbReference type="NCBI Taxonomy" id="2014610"/>
    <lineage>
        <taxon>Bacteria</taxon>
        <taxon>Pseudomonadati</taxon>
        <taxon>Gemmatimonadota</taxon>
        <taxon>Gemmatimonadia</taxon>
        <taxon>Gemmatimonadales</taxon>
        <taxon>Gemmatimonadaceae</taxon>
        <taxon>Roseisolibacter</taxon>
    </lineage>
</organism>
<evidence type="ECO:0008006" key="5">
    <source>
        <dbReference type="Google" id="ProtNLM"/>
    </source>
</evidence>
<protein>
    <recommendedName>
        <fullName evidence="5">AAA+ ATPase domain-containing protein</fullName>
    </recommendedName>
</protein>
<evidence type="ECO:0000313" key="4">
    <source>
        <dbReference type="Proteomes" id="UP001161325"/>
    </source>
</evidence>
<dbReference type="Proteomes" id="UP001161325">
    <property type="component" value="Unassembled WGS sequence"/>
</dbReference>
<dbReference type="PANTHER" id="PTHR33295:SF18">
    <property type="entry name" value="AAA+ ATPASE DOMAIN-CONTAINING PROTEIN"/>
    <property type="match status" value="1"/>
</dbReference>
<dbReference type="InterPro" id="IPR027417">
    <property type="entry name" value="P-loop_NTPase"/>
</dbReference>
<dbReference type="InterPro" id="IPR025420">
    <property type="entry name" value="DUF4143"/>
</dbReference>
<gene>
    <name evidence="3" type="ORF">rosag_48150</name>
</gene>
<dbReference type="Pfam" id="PF13635">
    <property type="entry name" value="DUF4143"/>
    <property type="match status" value="1"/>
</dbReference>
<dbReference type="SUPFAM" id="SSF52540">
    <property type="entry name" value="P-loop containing nucleoside triphosphate hydrolases"/>
    <property type="match status" value="1"/>
</dbReference>
<dbReference type="EMBL" id="BRXS01000008">
    <property type="protein sequence ID" value="GLC28302.1"/>
    <property type="molecule type" value="Genomic_DNA"/>
</dbReference>
<comment type="caution">
    <text evidence="3">The sequence shown here is derived from an EMBL/GenBank/DDBJ whole genome shotgun (WGS) entry which is preliminary data.</text>
</comment>
<evidence type="ECO:0000259" key="2">
    <source>
        <dbReference type="Pfam" id="PF13635"/>
    </source>
</evidence>
<feature type="domain" description="DUF4143" evidence="2">
    <location>
        <begin position="264"/>
        <end position="421"/>
    </location>
</feature>
<keyword evidence="4" id="KW-1185">Reference proteome</keyword>
<dbReference type="Pfam" id="PF13173">
    <property type="entry name" value="AAA_14"/>
    <property type="match status" value="1"/>
</dbReference>
<sequence length="485" mass="53594">MTGLPALAADKQLAAAVGAAVSWQPPMHLLDLTQDGVYTLRGQRQVGKSTYLKLVVKYLLEQGWAPRRILYADVEAANATRQGQLQKLIKDYLDDSASHVTPGERRVVLLDEVTGIKNWQTAIRVLADAGALVGVTVLATGSNCKDVKTGGDRLPRRRGNVLGRDLLYQPLSFRDYLAVTEPAVAHALPTLDIADAFVPERLHAAAQDARHHDAVIAARFHRYLATGGFLASINEEVAHQGVIPEYVYRDYRAAVLGEVARLGRRESNLRAIVGWLRGKLGQAFEWRTMAQEAQIARHETAQDLVEDVESAYVWHLLYRTKTVDAAAPTFKSPKRLYPLDPFTWHMLDAWSRNVPTGWEATQLTLGDPDRMGALAEAVAVDHVRRLFGPHCYYYRSDTDEEIDLVATRAGATVLRAEVKYRNKIDGKDQAALRRHGGGVLLSKHSWHFAPGRPGDDAATRGPVVELPIPHALALWPCPSVFAAVE</sequence>
<dbReference type="AlphaFoldDB" id="A0AA37V4S2"/>
<proteinExistence type="predicted"/>
<reference evidence="3" key="1">
    <citation type="submission" date="2022-08" db="EMBL/GenBank/DDBJ databases">
        <title>Draft genome sequencing of Roseisolibacter agri AW1220.</title>
        <authorList>
            <person name="Tobiishi Y."/>
            <person name="Tonouchi A."/>
        </authorList>
    </citation>
    <scope>NUCLEOTIDE SEQUENCE</scope>
    <source>
        <strain evidence="3">AW1220</strain>
    </source>
</reference>
<feature type="domain" description="AAA" evidence="1">
    <location>
        <begin position="36"/>
        <end position="177"/>
    </location>
</feature>
<dbReference type="InterPro" id="IPR041682">
    <property type="entry name" value="AAA_14"/>
</dbReference>
<evidence type="ECO:0000259" key="1">
    <source>
        <dbReference type="Pfam" id="PF13173"/>
    </source>
</evidence>
<accession>A0AA37V4S2</accession>